<evidence type="ECO:0000313" key="1">
    <source>
        <dbReference type="EMBL" id="KAK1655817.1"/>
    </source>
</evidence>
<evidence type="ECO:0000313" key="2">
    <source>
        <dbReference type="Proteomes" id="UP001243989"/>
    </source>
</evidence>
<gene>
    <name evidence="1" type="ORF">BDP81DRAFT_10541</name>
</gene>
<sequence length="190" mass="21455">MSGVCATLAPRISANVTPCVEPKHFSFFDGRRGVEKRGGPDMRLLREARSQAKSSSTKLCNVRKGTRFRANPPNGYNTVERLRGVSSKATFGEHAQGPFWPGSIIRVKPEARRTATLRAILPEIPILRHSSQPPWRRNAVPVPQQWRDDDRGDMYIVLVFTRCWRSHDYDPDPPSVAMFEIRAAIVYAIV</sequence>
<proteinExistence type="predicted"/>
<accession>A0AAJ0ELR3</accession>
<protein>
    <submittedName>
        <fullName evidence="1">Uncharacterized protein</fullName>
    </submittedName>
</protein>
<dbReference type="RefSeq" id="XP_060451861.1">
    <property type="nucleotide sequence ID" value="XM_060581419.1"/>
</dbReference>
<reference evidence="1" key="1">
    <citation type="submission" date="2021-06" db="EMBL/GenBank/DDBJ databases">
        <title>Comparative genomics, transcriptomics and evolutionary studies reveal genomic signatures of adaptation to plant cell wall in hemibiotrophic fungi.</title>
        <authorList>
            <consortium name="DOE Joint Genome Institute"/>
            <person name="Baroncelli R."/>
            <person name="Diaz J.F."/>
            <person name="Benocci T."/>
            <person name="Peng M."/>
            <person name="Battaglia E."/>
            <person name="Haridas S."/>
            <person name="Andreopoulos W."/>
            <person name="Labutti K."/>
            <person name="Pangilinan J."/>
            <person name="Floch G.L."/>
            <person name="Makela M.R."/>
            <person name="Henrissat B."/>
            <person name="Grigoriev I.V."/>
            <person name="Crouch J.A."/>
            <person name="De Vries R.P."/>
            <person name="Sukno S.A."/>
            <person name="Thon M.R."/>
        </authorList>
    </citation>
    <scope>NUCLEOTIDE SEQUENCE</scope>
    <source>
        <strain evidence="1">CBS 102054</strain>
    </source>
</reference>
<dbReference type="GeneID" id="85466281"/>
<dbReference type="Proteomes" id="UP001243989">
    <property type="component" value="Unassembled WGS sequence"/>
</dbReference>
<keyword evidence="2" id="KW-1185">Reference proteome</keyword>
<comment type="caution">
    <text evidence="1">The sequence shown here is derived from an EMBL/GenBank/DDBJ whole genome shotgun (WGS) entry which is preliminary data.</text>
</comment>
<organism evidence="1 2">
    <name type="scientific">Colletotrichum phormii</name>
    <dbReference type="NCBI Taxonomy" id="359342"/>
    <lineage>
        <taxon>Eukaryota</taxon>
        <taxon>Fungi</taxon>
        <taxon>Dikarya</taxon>
        <taxon>Ascomycota</taxon>
        <taxon>Pezizomycotina</taxon>
        <taxon>Sordariomycetes</taxon>
        <taxon>Hypocreomycetidae</taxon>
        <taxon>Glomerellales</taxon>
        <taxon>Glomerellaceae</taxon>
        <taxon>Colletotrichum</taxon>
        <taxon>Colletotrichum acutatum species complex</taxon>
    </lineage>
</organism>
<dbReference type="EMBL" id="JAHMHQ010000001">
    <property type="protein sequence ID" value="KAK1655817.1"/>
    <property type="molecule type" value="Genomic_DNA"/>
</dbReference>
<dbReference type="AlphaFoldDB" id="A0AAJ0ELR3"/>
<name>A0AAJ0ELR3_9PEZI</name>